<keyword evidence="2" id="KW-1185">Reference proteome</keyword>
<dbReference type="RefSeq" id="WP_254179568.1">
    <property type="nucleotide sequence ID" value="NZ_JANARS010000001.1"/>
</dbReference>
<accession>A0ABT1KSF7</accession>
<dbReference type="EMBL" id="JANARS010000001">
    <property type="protein sequence ID" value="MCP3420324.1"/>
    <property type="molecule type" value="Genomic_DNA"/>
</dbReference>
<protein>
    <submittedName>
        <fullName evidence="1">Uncharacterized protein</fullName>
    </submittedName>
</protein>
<comment type="caution">
    <text evidence="1">The sequence shown here is derived from an EMBL/GenBank/DDBJ whole genome shotgun (WGS) entry which is preliminary data.</text>
</comment>
<evidence type="ECO:0000313" key="2">
    <source>
        <dbReference type="Proteomes" id="UP001204524"/>
    </source>
</evidence>
<reference evidence="1 2" key="1">
    <citation type="submission" date="2022-06" db="EMBL/GenBank/DDBJ databases">
        <authorList>
            <person name="So Y."/>
        </authorList>
    </citation>
    <scope>NUCLEOTIDE SEQUENCE [LARGE SCALE GENOMIC DNA]</scope>
    <source>
        <strain evidence="1 2">STR3</strain>
    </source>
</reference>
<organism evidence="1 2">
    <name type="scientific">Nocardioides pinisoli</name>
    <dbReference type="NCBI Taxonomy" id="2950279"/>
    <lineage>
        <taxon>Bacteria</taxon>
        <taxon>Bacillati</taxon>
        <taxon>Actinomycetota</taxon>
        <taxon>Actinomycetes</taxon>
        <taxon>Propionibacteriales</taxon>
        <taxon>Nocardioidaceae</taxon>
        <taxon>Nocardioides</taxon>
    </lineage>
</organism>
<name>A0ABT1KSF7_9ACTN</name>
<sequence>MTEILDRTMGHHGPVVATAFRWVVVTAARSVSAPGLPLLPRDSAFIADRARSLVLALSRNAVAGVDVPRALRVSLRMTGEAWLTDPHVLVLDTTDPEAITEVATVCIELAVAAAGCLDVAPEEYVAGAVRVAIKQSFQSIAAALDDLE</sequence>
<proteinExistence type="predicted"/>
<dbReference type="Proteomes" id="UP001204524">
    <property type="component" value="Unassembled WGS sequence"/>
</dbReference>
<evidence type="ECO:0000313" key="1">
    <source>
        <dbReference type="EMBL" id="MCP3420324.1"/>
    </source>
</evidence>
<gene>
    <name evidence="1" type="ORF">NCI01_00805</name>
</gene>